<organism evidence="1 2">
    <name type="scientific">Streblomastix strix</name>
    <dbReference type="NCBI Taxonomy" id="222440"/>
    <lineage>
        <taxon>Eukaryota</taxon>
        <taxon>Metamonada</taxon>
        <taxon>Preaxostyla</taxon>
        <taxon>Oxymonadida</taxon>
        <taxon>Streblomastigidae</taxon>
        <taxon>Streblomastix</taxon>
    </lineage>
</organism>
<evidence type="ECO:0000313" key="1">
    <source>
        <dbReference type="EMBL" id="KAA6317662.1"/>
    </source>
</evidence>
<evidence type="ECO:0000313" key="2">
    <source>
        <dbReference type="Proteomes" id="UP000324800"/>
    </source>
</evidence>
<dbReference type="SUPFAM" id="SSF56672">
    <property type="entry name" value="DNA/RNA polymerases"/>
    <property type="match status" value="1"/>
</dbReference>
<gene>
    <name evidence="1" type="ORF">EZS28_055061</name>
</gene>
<dbReference type="EMBL" id="SNRW01046531">
    <property type="protein sequence ID" value="KAA6317662.1"/>
    <property type="molecule type" value="Genomic_DNA"/>
</dbReference>
<sequence length="123" mass="14254">CLPTNLTDTDVYHLVRKWIAGGLSYVMHRFNRSGIDFIKRIQFDKDNKKVTVLTTERRITQVVDVDFNSLYPSVMSSEPHQFINYTNDKMYMCGSQTGKILRDNGIMNSQQMKELSIVICIII</sequence>
<proteinExistence type="predicted"/>
<protein>
    <submittedName>
        <fullName evidence="1">Uncharacterized protein</fullName>
    </submittedName>
</protein>
<dbReference type="Proteomes" id="UP000324800">
    <property type="component" value="Unassembled WGS sequence"/>
</dbReference>
<dbReference type="InterPro" id="IPR043502">
    <property type="entry name" value="DNA/RNA_pol_sf"/>
</dbReference>
<feature type="non-terminal residue" evidence="1">
    <location>
        <position position="1"/>
    </location>
</feature>
<reference evidence="1 2" key="1">
    <citation type="submission" date="2019-03" db="EMBL/GenBank/DDBJ databases">
        <title>Single cell metagenomics reveals metabolic interactions within the superorganism composed of flagellate Streblomastix strix and complex community of Bacteroidetes bacteria on its surface.</title>
        <authorList>
            <person name="Treitli S.C."/>
            <person name="Kolisko M."/>
            <person name="Husnik F."/>
            <person name="Keeling P."/>
            <person name="Hampl V."/>
        </authorList>
    </citation>
    <scope>NUCLEOTIDE SEQUENCE [LARGE SCALE GENOMIC DNA]</scope>
    <source>
        <strain evidence="1">ST1C</strain>
    </source>
</reference>
<dbReference type="AlphaFoldDB" id="A0A5J4Q889"/>
<comment type="caution">
    <text evidence="1">The sequence shown here is derived from an EMBL/GenBank/DDBJ whole genome shotgun (WGS) entry which is preliminary data.</text>
</comment>
<name>A0A5J4Q889_9EUKA</name>
<accession>A0A5J4Q889</accession>